<dbReference type="PANTHER" id="PTHR45630">
    <property type="entry name" value="CATION-TRANSPORTING ATPASE-RELATED"/>
    <property type="match status" value="1"/>
</dbReference>
<sequence length="277" mass="29208">MALYSFIQFTSVLILYTVGSTLGDSQFLFVDLFVVTTLAVLIGRVGPHATLGSRRPHGSLLACAVLGSLLGQALLQAAVQLAALLLLRQQAWFTPLDPGGGDDVAKTVASYENTVIFCSSSFQYLIVATALSQGRPFRRPIYTNPAFLLALAVLLVLELWVTLAPPGAIASLMELRPLPSHSFSASLVGLAAINLTVSMLIEALIDSGVLDGCARAVRRKRQPKSRFKREDAALGAQRPPWPPLGTPPEEAPPPAGTPPGGGHGGPGTTPLIVTTLR</sequence>
<keyword evidence="2" id="KW-0479">Metal-binding</keyword>
<dbReference type="SUPFAM" id="SSF81665">
    <property type="entry name" value="Calcium ATPase, transmembrane domain M"/>
    <property type="match status" value="1"/>
</dbReference>
<keyword evidence="8" id="KW-0472">Membrane</keyword>
<keyword evidence="10" id="KW-1185">Reference proteome</keyword>
<evidence type="ECO:0000256" key="4">
    <source>
        <dbReference type="ARBA" id="ARBA00022840"/>
    </source>
</evidence>
<feature type="compositionally biased region" description="Pro residues" evidence="7">
    <location>
        <begin position="239"/>
        <end position="257"/>
    </location>
</feature>
<dbReference type="GO" id="GO:0006874">
    <property type="term" value="P:intracellular calcium ion homeostasis"/>
    <property type="evidence" value="ECO:0007669"/>
    <property type="project" value="TreeGrafter"/>
</dbReference>
<dbReference type="GO" id="GO:0010821">
    <property type="term" value="P:regulation of mitochondrion organization"/>
    <property type="evidence" value="ECO:0007669"/>
    <property type="project" value="TreeGrafter"/>
</dbReference>
<evidence type="ECO:0000256" key="3">
    <source>
        <dbReference type="ARBA" id="ARBA00022741"/>
    </source>
</evidence>
<proteinExistence type="predicted"/>
<evidence type="ECO:0000256" key="1">
    <source>
        <dbReference type="ARBA" id="ARBA00004141"/>
    </source>
</evidence>
<feature type="region of interest" description="Disordered" evidence="7">
    <location>
        <begin position="220"/>
        <end position="277"/>
    </location>
</feature>
<feature type="transmembrane region" description="Helical" evidence="8">
    <location>
        <begin position="183"/>
        <end position="205"/>
    </location>
</feature>
<dbReference type="InterPro" id="IPR006544">
    <property type="entry name" value="P-type_TPase_V"/>
</dbReference>
<protein>
    <submittedName>
        <fullName evidence="11">Cation-transporting ATPase 13A2-like</fullName>
    </submittedName>
</protein>
<keyword evidence="4" id="KW-0067">ATP-binding</keyword>
<gene>
    <name evidence="11" type="primary">LOC116937506</name>
</gene>
<evidence type="ECO:0000256" key="6">
    <source>
        <dbReference type="ARBA" id="ARBA00022967"/>
    </source>
</evidence>
<dbReference type="KEGG" id="pmrn:116937506"/>
<keyword evidence="3" id="KW-0547">Nucleotide-binding</keyword>
<comment type="subcellular location">
    <subcellularLocation>
        <location evidence="1">Membrane</location>
        <topology evidence="1">Multi-pass membrane protein</topology>
    </subcellularLocation>
</comment>
<feature type="domain" description="Cation-transporting P-type ATPase C-terminal" evidence="9">
    <location>
        <begin position="25"/>
        <end position="193"/>
    </location>
</feature>
<evidence type="ECO:0000259" key="9">
    <source>
        <dbReference type="Pfam" id="PF00689"/>
    </source>
</evidence>
<organism evidence="10 11">
    <name type="scientific">Petromyzon marinus</name>
    <name type="common">Sea lamprey</name>
    <dbReference type="NCBI Taxonomy" id="7757"/>
    <lineage>
        <taxon>Eukaryota</taxon>
        <taxon>Metazoa</taxon>
        <taxon>Chordata</taxon>
        <taxon>Craniata</taxon>
        <taxon>Vertebrata</taxon>
        <taxon>Cyclostomata</taxon>
        <taxon>Hyperoartia</taxon>
        <taxon>Petromyzontiformes</taxon>
        <taxon>Petromyzontidae</taxon>
        <taxon>Petromyzon</taxon>
    </lineage>
</organism>
<keyword evidence="8" id="KW-0812">Transmembrane</keyword>
<keyword evidence="6" id="KW-1278">Translocase</keyword>
<dbReference type="GO" id="GO:0019829">
    <property type="term" value="F:ATPase-coupled monoatomic cation transmembrane transporter activity"/>
    <property type="evidence" value="ECO:0007669"/>
    <property type="project" value="TreeGrafter"/>
</dbReference>
<accession>A0AAJ7WJX6</accession>
<feature type="transmembrane region" description="Helical" evidence="8">
    <location>
        <begin position="27"/>
        <end position="46"/>
    </location>
</feature>
<dbReference type="GO" id="GO:0140358">
    <property type="term" value="F:P-type transmembrane transporter activity"/>
    <property type="evidence" value="ECO:0007669"/>
    <property type="project" value="InterPro"/>
</dbReference>
<dbReference type="GO" id="GO:0061909">
    <property type="term" value="P:autophagosome-lysosome fusion"/>
    <property type="evidence" value="ECO:0007669"/>
    <property type="project" value="TreeGrafter"/>
</dbReference>
<dbReference type="PANTHER" id="PTHR45630:SF2">
    <property type="entry name" value="POLYAMINE-TRANSPORTING ATPASE 13A2"/>
    <property type="match status" value="1"/>
</dbReference>
<feature type="transmembrane region" description="Helical" evidence="8">
    <location>
        <begin position="146"/>
        <end position="163"/>
    </location>
</feature>
<dbReference type="Proteomes" id="UP001318040">
    <property type="component" value="Unplaced"/>
</dbReference>
<dbReference type="Pfam" id="PF00689">
    <property type="entry name" value="Cation_ATPase_C"/>
    <property type="match status" value="1"/>
</dbReference>
<keyword evidence="8" id="KW-1133">Transmembrane helix</keyword>
<dbReference type="RefSeq" id="XP_032800524.1">
    <property type="nucleotide sequence ID" value="XM_032944633.1"/>
</dbReference>
<evidence type="ECO:0000256" key="7">
    <source>
        <dbReference type="SAM" id="MobiDB-lite"/>
    </source>
</evidence>
<evidence type="ECO:0000256" key="8">
    <source>
        <dbReference type="SAM" id="Phobius"/>
    </source>
</evidence>
<reference evidence="11" key="1">
    <citation type="submission" date="2025-08" db="UniProtKB">
        <authorList>
            <consortium name="RefSeq"/>
        </authorList>
    </citation>
    <scope>IDENTIFICATION</scope>
    <source>
        <tissue evidence="11">Sperm</tissue>
    </source>
</reference>
<name>A0AAJ7WJX6_PETMA</name>
<evidence type="ECO:0000256" key="5">
    <source>
        <dbReference type="ARBA" id="ARBA00022842"/>
    </source>
</evidence>
<dbReference type="GO" id="GO:0016243">
    <property type="term" value="P:regulation of autophagosome size"/>
    <property type="evidence" value="ECO:0007669"/>
    <property type="project" value="TreeGrafter"/>
</dbReference>
<dbReference type="AlphaFoldDB" id="A0AAJ7WJX6"/>
<dbReference type="InterPro" id="IPR006068">
    <property type="entry name" value="ATPase_P-typ_cation-transptr_C"/>
</dbReference>
<keyword evidence="5" id="KW-0460">Magnesium</keyword>
<evidence type="ECO:0000256" key="2">
    <source>
        <dbReference type="ARBA" id="ARBA00022723"/>
    </source>
</evidence>
<feature type="compositionally biased region" description="Gly residues" evidence="7">
    <location>
        <begin position="258"/>
        <end position="267"/>
    </location>
</feature>
<dbReference type="GO" id="GO:0005524">
    <property type="term" value="F:ATP binding"/>
    <property type="evidence" value="ECO:0007669"/>
    <property type="project" value="UniProtKB-KW"/>
</dbReference>
<dbReference type="GO" id="GO:0046872">
    <property type="term" value="F:metal ion binding"/>
    <property type="evidence" value="ECO:0007669"/>
    <property type="project" value="UniProtKB-KW"/>
</dbReference>
<dbReference type="Gene3D" id="1.20.1110.10">
    <property type="entry name" value="Calcium-transporting ATPase, transmembrane domain"/>
    <property type="match status" value="1"/>
</dbReference>
<dbReference type="InterPro" id="IPR023298">
    <property type="entry name" value="ATPase_P-typ_TM_dom_sf"/>
</dbReference>
<feature type="transmembrane region" description="Helical" evidence="8">
    <location>
        <begin position="58"/>
        <end position="87"/>
    </location>
</feature>
<dbReference type="GO" id="GO:0015203">
    <property type="term" value="F:polyamine transmembrane transporter activity"/>
    <property type="evidence" value="ECO:0007669"/>
    <property type="project" value="TreeGrafter"/>
</dbReference>
<evidence type="ECO:0000313" key="10">
    <source>
        <dbReference type="Proteomes" id="UP001318040"/>
    </source>
</evidence>
<dbReference type="GO" id="GO:0031902">
    <property type="term" value="C:late endosome membrane"/>
    <property type="evidence" value="ECO:0007669"/>
    <property type="project" value="TreeGrafter"/>
</dbReference>
<evidence type="ECO:0000313" key="11">
    <source>
        <dbReference type="RefSeq" id="XP_032800524.1"/>
    </source>
</evidence>